<protein>
    <submittedName>
        <fullName evidence="3">Putative amastin</fullName>
    </submittedName>
</protein>
<feature type="transmembrane region" description="Helical" evidence="2">
    <location>
        <begin position="338"/>
        <end position="358"/>
    </location>
</feature>
<dbReference type="PANTHER" id="PTHR33297:SF6">
    <property type="entry name" value="AMASTIN-LIKE PROTEIN"/>
    <property type="match status" value="1"/>
</dbReference>
<keyword evidence="2" id="KW-0472">Membrane</keyword>
<dbReference type="AlphaFoldDB" id="A0A3R7M3M0"/>
<dbReference type="Pfam" id="PF07344">
    <property type="entry name" value="Amastin"/>
    <property type="match status" value="1"/>
</dbReference>
<gene>
    <name evidence="3" type="ORF">TraAM80_10192</name>
</gene>
<feature type="compositionally biased region" description="Low complexity" evidence="1">
    <location>
        <begin position="24"/>
        <end position="44"/>
    </location>
</feature>
<comment type="caution">
    <text evidence="3">The sequence shown here is derived from an EMBL/GenBank/DDBJ whole genome shotgun (WGS) entry which is preliminary data.</text>
</comment>
<dbReference type="OrthoDB" id="252806at2759"/>
<proteinExistence type="predicted"/>
<keyword evidence="4" id="KW-1185">Reference proteome</keyword>
<evidence type="ECO:0000256" key="2">
    <source>
        <dbReference type="SAM" id="Phobius"/>
    </source>
</evidence>
<keyword evidence="2" id="KW-1133">Transmembrane helix</keyword>
<evidence type="ECO:0000256" key="1">
    <source>
        <dbReference type="SAM" id="MobiDB-lite"/>
    </source>
</evidence>
<dbReference type="GeneID" id="40334125"/>
<feature type="region of interest" description="Disordered" evidence="1">
    <location>
        <begin position="218"/>
        <end position="243"/>
    </location>
</feature>
<evidence type="ECO:0000313" key="3">
    <source>
        <dbReference type="EMBL" id="RNE95532.1"/>
    </source>
</evidence>
<feature type="compositionally biased region" description="Basic and acidic residues" evidence="1">
    <location>
        <begin position="108"/>
        <end position="131"/>
    </location>
</feature>
<evidence type="ECO:0000313" key="4">
    <source>
        <dbReference type="Proteomes" id="UP000283634"/>
    </source>
</evidence>
<accession>A0A3R7M3M0</accession>
<dbReference type="Proteomes" id="UP000283634">
    <property type="component" value="Unassembled WGS sequence"/>
</dbReference>
<organism evidence="3 4">
    <name type="scientific">Trypanosoma rangeli</name>
    <dbReference type="NCBI Taxonomy" id="5698"/>
    <lineage>
        <taxon>Eukaryota</taxon>
        <taxon>Discoba</taxon>
        <taxon>Euglenozoa</taxon>
        <taxon>Kinetoplastea</taxon>
        <taxon>Metakinetoplastina</taxon>
        <taxon>Trypanosomatida</taxon>
        <taxon>Trypanosomatidae</taxon>
        <taxon>Trypanosoma</taxon>
        <taxon>Herpetosoma</taxon>
    </lineage>
</organism>
<feature type="compositionally biased region" description="Basic and acidic residues" evidence="1">
    <location>
        <begin position="1"/>
        <end position="10"/>
    </location>
</feature>
<feature type="transmembrane region" description="Helical" evidence="2">
    <location>
        <begin position="407"/>
        <end position="433"/>
    </location>
</feature>
<reference evidence="3 4" key="1">
    <citation type="journal article" date="2018" name="BMC Genomics">
        <title>Genomic comparison of Trypanosoma conorhini and Trypanosoma rangeli to Trypanosoma cruzi strains of high and low virulence.</title>
        <authorList>
            <person name="Bradwell K.R."/>
            <person name="Koparde V.N."/>
            <person name="Matveyev A.V."/>
            <person name="Serrano M.G."/>
            <person name="Alves J.M."/>
            <person name="Parikh H."/>
            <person name="Huang B."/>
            <person name="Lee V."/>
            <person name="Espinosa-Alvarez O."/>
            <person name="Ortiz P.A."/>
            <person name="Costa-Martins A.G."/>
            <person name="Teixeira M.M."/>
            <person name="Buck G.A."/>
        </authorList>
    </citation>
    <scope>NUCLEOTIDE SEQUENCE [LARGE SCALE GENOMIC DNA]</scope>
    <source>
        <strain evidence="3 4">AM80</strain>
    </source>
</reference>
<sequence length="434" mass="48079">MRLQAEKWSSEDEAVGGDGKKRTALPQHPQQAAFAAATSFASLQRNLPQKPRDTDAGERQTVTSGVALSHDGNPKFMARRIRFFDDVSTSSSSFSTDKESPADSDEESPLRREALSTEAKKPARSDEKGPMSREALSTEAKKPARSNEESPLRREALRTPKESVKAEENKTRAFRPAQPSFFTQDAAGAFATPVRLSQVRLSVNNPVCDVLPARAGLNPTFETKTNDRQGGPGPPRGRENARDDDGVLRMCRTIKKRLENLWEFGRDTNTRVLAILFSTALAFVLTVVAAPLSQVDVVGGACYTYWGYKEDCDSPIYTNRTSLITCEPVRKRLQVGTVFSMMTIIVLLFAVVCCGLLLRHDLSKLRLFVLLLLFIAFVFQMISWAAVTSIFESRYCEDARLPRRTAYGVAFGMTLTSWFFIIGGGLACALLHVY</sequence>
<dbReference type="PANTHER" id="PTHR33297">
    <property type="entry name" value="AMASTIN-LIKE SURFACE PROTEIN-LIKE PROTEIN-RELATED"/>
    <property type="match status" value="1"/>
</dbReference>
<feature type="region of interest" description="Disordered" evidence="1">
    <location>
        <begin position="87"/>
        <end position="172"/>
    </location>
</feature>
<name>A0A3R7M3M0_TRYRA</name>
<keyword evidence="2" id="KW-0812">Transmembrane</keyword>
<feature type="transmembrane region" description="Helical" evidence="2">
    <location>
        <begin position="365"/>
        <end position="387"/>
    </location>
</feature>
<dbReference type="InterPro" id="IPR009944">
    <property type="entry name" value="Amastin"/>
</dbReference>
<feature type="region of interest" description="Disordered" evidence="1">
    <location>
        <begin position="1"/>
        <end position="75"/>
    </location>
</feature>
<dbReference type="EMBL" id="MKGL01000842">
    <property type="protein sequence ID" value="RNE95532.1"/>
    <property type="molecule type" value="Genomic_DNA"/>
</dbReference>
<dbReference type="RefSeq" id="XP_029233300.1">
    <property type="nucleotide sequence ID" value="XM_029386831.1"/>
</dbReference>
<feature type="compositionally biased region" description="Basic and acidic residues" evidence="1">
    <location>
        <begin position="139"/>
        <end position="171"/>
    </location>
</feature>
<feature type="transmembrane region" description="Helical" evidence="2">
    <location>
        <begin position="272"/>
        <end position="290"/>
    </location>
</feature>